<keyword evidence="7" id="KW-0676">Redox-active center</keyword>
<name>A0A812N1A2_9DINO</name>
<evidence type="ECO:0000256" key="5">
    <source>
        <dbReference type="ARBA" id="ARBA00022764"/>
    </source>
</evidence>
<dbReference type="PROSITE" id="PS51352">
    <property type="entry name" value="THIOREDOXIN_2"/>
    <property type="match status" value="1"/>
</dbReference>
<dbReference type="SUPFAM" id="SSF52833">
    <property type="entry name" value="Thioredoxin-like"/>
    <property type="match status" value="1"/>
</dbReference>
<keyword evidence="8" id="KW-0472">Membrane</keyword>
<comment type="caution">
    <text evidence="10">The sequence shown here is derived from an EMBL/GenBank/DDBJ whole genome shotgun (WGS) entry which is preliminary data.</text>
</comment>
<feature type="domain" description="Thioredoxin" evidence="9">
    <location>
        <begin position="22"/>
        <end position="171"/>
    </location>
</feature>
<comment type="similarity">
    <text evidence="2">Belongs to the thioredoxin family. DsbA subfamily.</text>
</comment>
<feature type="transmembrane region" description="Helical" evidence="8">
    <location>
        <begin position="12"/>
        <end position="33"/>
    </location>
</feature>
<keyword evidence="8" id="KW-0812">Transmembrane</keyword>
<evidence type="ECO:0000256" key="1">
    <source>
        <dbReference type="ARBA" id="ARBA00004418"/>
    </source>
</evidence>
<gene>
    <name evidence="10" type="primary">dsbA</name>
    <name evidence="10" type="ORF">SNEC2469_LOCUS6397</name>
</gene>
<evidence type="ECO:0000256" key="2">
    <source>
        <dbReference type="ARBA" id="ARBA00005791"/>
    </source>
</evidence>
<keyword evidence="11" id="KW-1185">Reference proteome</keyword>
<dbReference type="Gene3D" id="3.40.30.10">
    <property type="entry name" value="Glutaredoxin"/>
    <property type="match status" value="1"/>
</dbReference>
<dbReference type="EMBL" id="CAJNJA010011252">
    <property type="protein sequence ID" value="CAE7268806.1"/>
    <property type="molecule type" value="Genomic_DNA"/>
</dbReference>
<evidence type="ECO:0000256" key="7">
    <source>
        <dbReference type="ARBA" id="ARBA00023284"/>
    </source>
</evidence>
<organism evidence="10 11">
    <name type="scientific">Symbiodinium necroappetens</name>
    <dbReference type="NCBI Taxonomy" id="1628268"/>
    <lineage>
        <taxon>Eukaryota</taxon>
        <taxon>Sar</taxon>
        <taxon>Alveolata</taxon>
        <taxon>Dinophyceae</taxon>
        <taxon>Suessiales</taxon>
        <taxon>Symbiodiniaceae</taxon>
        <taxon>Symbiodinium</taxon>
    </lineage>
</organism>
<dbReference type="Pfam" id="PF01323">
    <property type="entry name" value="DSBA"/>
    <property type="match status" value="1"/>
</dbReference>
<reference evidence="10" key="1">
    <citation type="submission" date="2021-02" db="EMBL/GenBank/DDBJ databases">
        <authorList>
            <person name="Dougan E. K."/>
            <person name="Rhodes N."/>
            <person name="Thang M."/>
            <person name="Chan C."/>
        </authorList>
    </citation>
    <scope>NUCLEOTIDE SEQUENCE</scope>
</reference>
<dbReference type="InterPro" id="IPR023205">
    <property type="entry name" value="DsbA/DsbL"/>
</dbReference>
<sequence length="229" mass="25677">MAKKDNKVIMARNTIIAFISVVAIGILAFGTYVSTDMGAGEIAEENNDYQVIENPRPRRPGDPIEVIEYFSYACIHCKTFDPIIEEWAAEQPEDVAFSRAPATFSPIWALLSQTYLTFEDQGVLDQNHSRMFRAIHDAGRQFLTPEMVAEYVDGRGLSSAEFLRAFNSPAVKEAMRKAERDQLRFQIAATPSLVVAGKYLVGMNNGQRRALRVVEHLLEQERAAEDTST</sequence>
<dbReference type="PANTHER" id="PTHR35891:SF2">
    <property type="entry name" value="THIOL:DISULFIDE INTERCHANGE PROTEIN DSBA"/>
    <property type="match status" value="1"/>
</dbReference>
<keyword evidence="5" id="KW-0574">Periplasm</keyword>
<evidence type="ECO:0000313" key="10">
    <source>
        <dbReference type="EMBL" id="CAE7268806.1"/>
    </source>
</evidence>
<accession>A0A812N1A2</accession>
<evidence type="ECO:0000256" key="8">
    <source>
        <dbReference type="SAM" id="Phobius"/>
    </source>
</evidence>
<dbReference type="InterPro" id="IPR013766">
    <property type="entry name" value="Thioredoxin_domain"/>
</dbReference>
<proteinExistence type="inferred from homology"/>
<dbReference type="InterPro" id="IPR001853">
    <property type="entry name" value="DSBA-like_thioredoxin_dom"/>
</dbReference>
<keyword evidence="4" id="KW-0732">Signal</keyword>
<dbReference type="InterPro" id="IPR050824">
    <property type="entry name" value="Thiol_disulfide_DsbA"/>
</dbReference>
<protein>
    <recommendedName>
        <fullName evidence="3">Thiol:disulfide interchange protein DsbA</fullName>
    </recommendedName>
</protein>
<dbReference type="CDD" id="cd03019">
    <property type="entry name" value="DsbA_DsbA"/>
    <property type="match status" value="1"/>
</dbReference>
<evidence type="ECO:0000256" key="4">
    <source>
        <dbReference type="ARBA" id="ARBA00022729"/>
    </source>
</evidence>
<dbReference type="Proteomes" id="UP000601435">
    <property type="component" value="Unassembled WGS sequence"/>
</dbReference>
<evidence type="ECO:0000256" key="3">
    <source>
        <dbReference type="ARBA" id="ARBA00013831"/>
    </source>
</evidence>
<dbReference type="PANTHER" id="PTHR35891">
    <property type="entry name" value="THIOL:DISULFIDE INTERCHANGE PROTEIN DSBA"/>
    <property type="match status" value="1"/>
</dbReference>
<evidence type="ECO:0000256" key="6">
    <source>
        <dbReference type="ARBA" id="ARBA00023157"/>
    </source>
</evidence>
<keyword evidence="6" id="KW-1015">Disulfide bond</keyword>
<dbReference type="AlphaFoldDB" id="A0A812N1A2"/>
<keyword evidence="8" id="KW-1133">Transmembrane helix</keyword>
<dbReference type="InterPro" id="IPR036249">
    <property type="entry name" value="Thioredoxin-like_sf"/>
</dbReference>
<evidence type="ECO:0000259" key="9">
    <source>
        <dbReference type="PROSITE" id="PS51352"/>
    </source>
</evidence>
<dbReference type="GO" id="GO:0016491">
    <property type="term" value="F:oxidoreductase activity"/>
    <property type="evidence" value="ECO:0007669"/>
    <property type="project" value="InterPro"/>
</dbReference>
<evidence type="ECO:0000313" key="11">
    <source>
        <dbReference type="Proteomes" id="UP000601435"/>
    </source>
</evidence>
<comment type="subcellular location">
    <subcellularLocation>
        <location evidence="1">Periplasm</location>
    </subcellularLocation>
</comment>